<name>A0A4Q0VWT3_9BACI</name>
<accession>A0A4Q0VWT3</accession>
<sequence>MTLLIQGCSSVTIYNPTDVATIAREQQLIHKSKMFGDNRSIIEVVKGDLSIIDFELEVVGERDLEYTDEEAQSFPEIYTEIEGVLTFRGNHYRTSPSYGTIGSGVSYELESVWNFQTQTSPRWGGGSGWTGQPSIVKWEPEVKKIMNVFEKFKEKEEFVEVIYGSLDGSVYFFELETGEKTRDPIRIGNPIKGSVAIDPRGYPLLYVGDGIPQKSPFGQRIFSLIDSTELYFQKGEDPFAYRDWGAFDGSPLINRLTDTLVSGGENGIFYKTKLHTKFDIDKRTISVDPRPMKYRYKIQENYYQGIENSVAVYRNLAFFSDNGGSVQALDLMTMEPYFALAPIDDTDSTIVIDLEGKQPFIYTSTEVDIVGKDGNAHIRKINGLTGDVVWDVEYPAFFYDGVNGGVLATPVIIDQLVIYAVARYKQRYSGLMVALNKDTGEEVWRWEMPHYAWSSPVNVKTEEGYTYIIQADSVGNLHFIDAISGAIIHQINLGSNIESSPAVFNDMLVVGTRGGKFHGVKIHPK</sequence>
<gene>
    <name evidence="2" type="ORF">DS745_02080</name>
</gene>
<dbReference type="EMBL" id="QOUX01000001">
    <property type="protein sequence ID" value="RXJ04197.1"/>
    <property type="molecule type" value="Genomic_DNA"/>
</dbReference>
<dbReference type="Gene3D" id="2.130.10.10">
    <property type="entry name" value="YVTN repeat-like/Quinoprotein amine dehydrogenase"/>
    <property type="match status" value="2"/>
</dbReference>
<dbReference type="InterPro" id="IPR002372">
    <property type="entry name" value="PQQ_rpt_dom"/>
</dbReference>
<keyword evidence="3" id="KW-1185">Reference proteome</keyword>
<dbReference type="SUPFAM" id="SSF50998">
    <property type="entry name" value="Quinoprotein alcohol dehydrogenase-like"/>
    <property type="match status" value="1"/>
</dbReference>
<dbReference type="AlphaFoldDB" id="A0A4Q0VWT3"/>
<dbReference type="InterPro" id="IPR011047">
    <property type="entry name" value="Quinoprotein_ADH-like_sf"/>
</dbReference>
<protein>
    <submittedName>
        <fullName evidence="2">Pyrrolo-quinoline quinone</fullName>
    </submittedName>
</protein>
<evidence type="ECO:0000259" key="1">
    <source>
        <dbReference type="Pfam" id="PF13360"/>
    </source>
</evidence>
<comment type="caution">
    <text evidence="2">The sequence shown here is derived from an EMBL/GenBank/DDBJ whole genome shotgun (WGS) entry which is preliminary data.</text>
</comment>
<organism evidence="2 3">
    <name type="scientific">Anaerobacillus alkaliphilus</name>
    <dbReference type="NCBI Taxonomy" id="1548597"/>
    <lineage>
        <taxon>Bacteria</taxon>
        <taxon>Bacillati</taxon>
        <taxon>Bacillota</taxon>
        <taxon>Bacilli</taxon>
        <taxon>Bacillales</taxon>
        <taxon>Bacillaceae</taxon>
        <taxon>Anaerobacillus</taxon>
    </lineage>
</organism>
<evidence type="ECO:0000313" key="3">
    <source>
        <dbReference type="Proteomes" id="UP000290649"/>
    </source>
</evidence>
<dbReference type="InterPro" id="IPR015943">
    <property type="entry name" value="WD40/YVTN_repeat-like_dom_sf"/>
</dbReference>
<proteinExistence type="predicted"/>
<dbReference type="PANTHER" id="PTHR34512">
    <property type="entry name" value="CELL SURFACE PROTEIN"/>
    <property type="match status" value="1"/>
</dbReference>
<reference evidence="2 3" key="1">
    <citation type="journal article" date="2019" name="Int. J. Syst. Evol. Microbiol.">
        <title>Anaerobacillus alkaliphilus sp. nov., a novel alkaliphilic and moderately halophilic bacterium.</title>
        <authorList>
            <person name="Borsodi A.K."/>
            <person name="Aszalos J.M."/>
            <person name="Bihari P."/>
            <person name="Nagy I."/>
            <person name="Schumann P."/>
            <person name="Sproer C."/>
            <person name="Kovacs A.L."/>
            <person name="Boka K."/>
            <person name="Dobosy P."/>
            <person name="Ovari M."/>
            <person name="Szili-Kovacs T."/>
            <person name="Toth E."/>
        </authorList>
    </citation>
    <scope>NUCLEOTIDE SEQUENCE [LARGE SCALE GENOMIC DNA]</scope>
    <source>
        <strain evidence="2 3">B16-10</strain>
    </source>
</reference>
<evidence type="ECO:0000313" key="2">
    <source>
        <dbReference type="EMBL" id="RXJ04197.1"/>
    </source>
</evidence>
<feature type="domain" description="Pyrrolo-quinoline quinone repeat" evidence="1">
    <location>
        <begin position="432"/>
        <end position="517"/>
    </location>
</feature>
<dbReference type="PANTHER" id="PTHR34512:SF30">
    <property type="entry name" value="OUTER MEMBRANE PROTEIN ASSEMBLY FACTOR BAMB"/>
    <property type="match status" value="1"/>
</dbReference>
<dbReference type="Proteomes" id="UP000290649">
    <property type="component" value="Unassembled WGS sequence"/>
</dbReference>
<dbReference type="Pfam" id="PF13360">
    <property type="entry name" value="PQQ_2"/>
    <property type="match status" value="1"/>
</dbReference>